<name>A0A6C0HXD5_9ZZZZ</name>
<sequence length="101" mass="12203">MFEEISGQDLVVGKKYKIKKVPFADVYYTGIFVRVKNTIQVFDKVTFHSKHKTKNITFLNNVYMCKYYYAYISKKEQIQQDMEKRALDKILKRLINEEFSW</sequence>
<reference evidence="1" key="1">
    <citation type="journal article" date="2020" name="Nature">
        <title>Giant virus diversity and host interactions through global metagenomics.</title>
        <authorList>
            <person name="Schulz F."/>
            <person name="Roux S."/>
            <person name="Paez-Espino D."/>
            <person name="Jungbluth S."/>
            <person name="Walsh D.A."/>
            <person name="Denef V.J."/>
            <person name="McMahon K.D."/>
            <person name="Konstantinidis K.T."/>
            <person name="Eloe-Fadrosh E.A."/>
            <person name="Kyrpides N.C."/>
            <person name="Woyke T."/>
        </authorList>
    </citation>
    <scope>NUCLEOTIDE SEQUENCE</scope>
    <source>
        <strain evidence="1">GVMAG-M-3300023184-17</strain>
    </source>
</reference>
<evidence type="ECO:0000313" key="1">
    <source>
        <dbReference type="EMBL" id="QHT85448.1"/>
    </source>
</evidence>
<organism evidence="1">
    <name type="scientific">viral metagenome</name>
    <dbReference type="NCBI Taxonomy" id="1070528"/>
    <lineage>
        <taxon>unclassified sequences</taxon>
        <taxon>metagenomes</taxon>
        <taxon>organismal metagenomes</taxon>
    </lineage>
</organism>
<protein>
    <submittedName>
        <fullName evidence="1">Uncharacterized protein</fullName>
    </submittedName>
</protein>
<accession>A0A6C0HXD5</accession>
<proteinExistence type="predicted"/>
<dbReference type="AlphaFoldDB" id="A0A6C0HXD5"/>
<dbReference type="EMBL" id="MN740041">
    <property type="protein sequence ID" value="QHT85448.1"/>
    <property type="molecule type" value="Genomic_DNA"/>
</dbReference>